<comment type="caution">
    <text evidence="2">The sequence shown here is derived from an EMBL/GenBank/DDBJ whole genome shotgun (WGS) entry which is preliminary data.</text>
</comment>
<evidence type="ECO:0000313" key="2">
    <source>
        <dbReference type="EMBL" id="NMW42456.1"/>
    </source>
</evidence>
<gene>
    <name evidence="2" type="primary">vgrG</name>
    <name evidence="2" type="ORF">HKQ55_20600</name>
</gene>
<proteinExistence type="predicted"/>
<sequence>MADSPSKYKDRIVAWTINCNGKALDDSYKLVYAHVHLAINRIGKATLKFYAGDMDKQTFDETDANSFKPGTAIRIDVGNIDKQNTIFEGVILEIGIKMGRNSRSMMIVECRDYAYHATQGRKNRIFEKKKDWEIIKDVLKAYGTVNVDATSYQHPEMVQYYCSDWDFALSRADANGLFIYTRGKEINVFKPKVSGKPVLTVTNGVDLIDFDGGLSGSEQYGKYEAVSWDPATQNQVRQTASAPTLNEQGDITIKKLAGDDSQILQTDAPLDKNALKQWVDSQALKAGLARYHGSFSFYGAAEVVPGCIIELKGLGKRFNGKVYVGSVTHTIERNEWITKVGMGVPANNITDEADVIAPTAAGFLPGMEGLHIAVVKKLDGDTSKECRIQVELPWMDGEKKLLWARLSSVYATNQSGIFFLPEIGDEVVVGFINNSPNYPIVLGGMYGSKHTPPFGYEAKNNIKAIVTRSKMSVEFDEEKKIITIQTPAKNTIVMSDEGKSISVTDQNKNKIVMDSNGIELSSSKNIKLTAKGNIALNAAGKVSIDAKSDVDINGTNVKVTAKVGAKVKGNATAELSASGQTTVKGAMVMIN</sequence>
<dbReference type="RefSeq" id="WP_172770378.1">
    <property type="nucleotide sequence ID" value="NZ_JABDSI010000137.1"/>
</dbReference>
<dbReference type="Gene3D" id="2.30.110.50">
    <property type="match status" value="1"/>
</dbReference>
<dbReference type="Pfam" id="PF04717">
    <property type="entry name" value="Phage_base_V"/>
    <property type="match status" value="1"/>
</dbReference>
<dbReference type="Pfam" id="PF05954">
    <property type="entry name" value="Phage_GPD"/>
    <property type="match status" value="1"/>
</dbReference>
<dbReference type="InterPro" id="IPR006531">
    <property type="entry name" value="Gp5/Vgr_OB"/>
</dbReference>
<dbReference type="AlphaFoldDB" id="A0A848QVV8"/>
<evidence type="ECO:0000259" key="1">
    <source>
        <dbReference type="Pfam" id="PF04717"/>
    </source>
</evidence>
<dbReference type="Gene3D" id="4.10.220.110">
    <property type="match status" value="1"/>
</dbReference>
<dbReference type="SUPFAM" id="SSF69255">
    <property type="entry name" value="gp5 N-terminal domain-like"/>
    <property type="match status" value="1"/>
</dbReference>
<name>A0A848QVV8_PHOVU</name>
<evidence type="ECO:0000313" key="3">
    <source>
        <dbReference type="Proteomes" id="UP000583639"/>
    </source>
</evidence>
<dbReference type="Gene3D" id="2.40.50.230">
    <property type="entry name" value="Gp5 N-terminal domain"/>
    <property type="match status" value="1"/>
</dbReference>
<reference evidence="2 3" key="1">
    <citation type="submission" date="2020-04" db="EMBL/GenBank/DDBJ databases">
        <title>A novel gut-associated lysogenic phage, Bacteroides phage BV01, alters the host transcriptome and bile acid metabolism in Bacteroides vulgatus.</title>
        <authorList>
            <person name="Campbell D.E."/>
            <person name="Ly L."/>
            <person name="Ridlon J.M."/>
            <person name="Hsiao A."/>
            <person name="Degnan P.H."/>
        </authorList>
    </citation>
    <scope>NUCLEOTIDE SEQUENCE [LARGE SCALE GENOMIC DNA]</scope>
    <source>
        <strain evidence="2 3">VPI-BV8526</strain>
    </source>
</reference>
<accession>A0A848QVV8</accession>
<dbReference type="Gene3D" id="3.55.50.10">
    <property type="entry name" value="Baseplate protein-like domains"/>
    <property type="match status" value="1"/>
</dbReference>
<dbReference type="InterPro" id="IPR006533">
    <property type="entry name" value="T6SS_Vgr_RhsGE"/>
</dbReference>
<dbReference type="EMBL" id="JABDSI010000137">
    <property type="protein sequence ID" value="NMW42456.1"/>
    <property type="molecule type" value="Genomic_DNA"/>
</dbReference>
<dbReference type="NCBIfam" id="TIGR01646">
    <property type="entry name" value="vgr_GE"/>
    <property type="match status" value="1"/>
</dbReference>
<dbReference type="Proteomes" id="UP000583639">
    <property type="component" value="Unassembled WGS sequence"/>
</dbReference>
<organism evidence="2 3">
    <name type="scientific">Phocaeicola vulgatus</name>
    <name type="common">Bacteroides vulgatus</name>
    <dbReference type="NCBI Taxonomy" id="821"/>
    <lineage>
        <taxon>Bacteria</taxon>
        <taxon>Pseudomonadati</taxon>
        <taxon>Bacteroidota</taxon>
        <taxon>Bacteroidia</taxon>
        <taxon>Bacteroidales</taxon>
        <taxon>Bacteroidaceae</taxon>
        <taxon>Phocaeicola</taxon>
    </lineage>
</organism>
<protein>
    <submittedName>
        <fullName evidence="2">Type VI secretion system tip protein VgrG</fullName>
    </submittedName>
</protein>
<dbReference type="InterPro" id="IPR037026">
    <property type="entry name" value="Vgr_OB-fold_dom_sf"/>
</dbReference>
<feature type="domain" description="Gp5/Type VI secretion system Vgr protein OB-fold" evidence="1">
    <location>
        <begin position="372"/>
        <end position="446"/>
    </location>
</feature>
<dbReference type="SUPFAM" id="SSF69279">
    <property type="entry name" value="Phage tail proteins"/>
    <property type="match status" value="1"/>
</dbReference>